<keyword evidence="3" id="KW-1133">Transmembrane helix</keyword>
<sequence length="332" mass="38381">MQFDPVYDMHMQRQKNTRKMQRARKLMLLPTYGLFVPIIRLLDWFGLAGRTLRFFHKKLSEKLQIEKSFSGYEPNEHDVIVSAYVKSGTNWMMQIAHQIANRGQGEFEHIHDVIPWPDGMPDYALALEHDAVYKAAPTGLRVIKSHLSLEYIPYSPSARYICVARDPKDMMVSGYYFFRDTALGPLMPSAEAYLELLFSKEFLFNSWAQHIHSFWQARHRDNVLFLTFREMKQDAVQNVSRIASFMDVDLTDAELAAVVEQSTFAAMRAIDHKFFPGLITPWSNINGKMMRKGKVGDAGSLFTAVQLTQIDTHFKQVLQELGSDFPYDQFFT</sequence>
<evidence type="ECO:0000256" key="1">
    <source>
        <dbReference type="ARBA" id="ARBA00005771"/>
    </source>
</evidence>
<dbReference type="Pfam" id="PF00685">
    <property type="entry name" value="Sulfotransfer_1"/>
    <property type="match status" value="1"/>
</dbReference>
<dbReference type="PANTHER" id="PTHR11783">
    <property type="entry name" value="SULFOTRANSFERASE SULT"/>
    <property type="match status" value="1"/>
</dbReference>
<keyword evidence="2" id="KW-0808">Transferase</keyword>
<evidence type="ECO:0000256" key="2">
    <source>
        <dbReference type="ARBA" id="ARBA00022679"/>
    </source>
</evidence>
<name>A0A3B0V3E0_9ZZZZ</name>
<protein>
    <recommendedName>
        <fullName evidence="4">Sulfotransferase domain-containing protein</fullName>
    </recommendedName>
</protein>
<dbReference type="EMBL" id="UOEU01000583">
    <property type="protein sequence ID" value="VAW35420.1"/>
    <property type="molecule type" value="Genomic_DNA"/>
</dbReference>
<comment type="similarity">
    <text evidence="1">Belongs to the sulfotransferase 1 family.</text>
</comment>
<dbReference type="SUPFAM" id="SSF52540">
    <property type="entry name" value="P-loop containing nucleoside triphosphate hydrolases"/>
    <property type="match status" value="1"/>
</dbReference>
<dbReference type="AlphaFoldDB" id="A0A3B0V3E0"/>
<keyword evidence="3" id="KW-0472">Membrane</keyword>
<dbReference type="GO" id="GO:0008146">
    <property type="term" value="F:sulfotransferase activity"/>
    <property type="evidence" value="ECO:0007669"/>
    <property type="project" value="InterPro"/>
</dbReference>
<accession>A0A3B0V3E0</accession>
<feature type="domain" description="Sulfotransferase" evidence="4">
    <location>
        <begin position="77"/>
        <end position="321"/>
    </location>
</feature>
<proteinExistence type="inferred from homology"/>
<evidence type="ECO:0000313" key="5">
    <source>
        <dbReference type="EMBL" id="VAW35420.1"/>
    </source>
</evidence>
<dbReference type="InterPro" id="IPR000863">
    <property type="entry name" value="Sulfotransferase_dom"/>
</dbReference>
<keyword evidence="3" id="KW-0812">Transmembrane</keyword>
<evidence type="ECO:0000259" key="4">
    <source>
        <dbReference type="Pfam" id="PF00685"/>
    </source>
</evidence>
<gene>
    <name evidence="5" type="ORF">MNBD_CHLOROFLEXI01-4314</name>
</gene>
<reference evidence="5" key="1">
    <citation type="submission" date="2018-06" db="EMBL/GenBank/DDBJ databases">
        <authorList>
            <person name="Zhirakovskaya E."/>
        </authorList>
    </citation>
    <scope>NUCLEOTIDE SEQUENCE</scope>
</reference>
<organism evidence="5">
    <name type="scientific">hydrothermal vent metagenome</name>
    <dbReference type="NCBI Taxonomy" id="652676"/>
    <lineage>
        <taxon>unclassified sequences</taxon>
        <taxon>metagenomes</taxon>
        <taxon>ecological metagenomes</taxon>
    </lineage>
</organism>
<dbReference type="InterPro" id="IPR027417">
    <property type="entry name" value="P-loop_NTPase"/>
</dbReference>
<feature type="transmembrane region" description="Helical" evidence="3">
    <location>
        <begin position="26"/>
        <end position="47"/>
    </location>
</feature>
<dbReference type="Gene3D" id="3.40.50.300">
    <property type="entry name" value="P-loop containing nucleotide triphosphate hydrolases"/>
    <property type="match status" value="1"/>
</dbReference>
<evidence type="ECO:0000256" key="3">
    <source>
        <dbReference type="SAM" id="Phobius"/>
    </source>
</evidence>